<name>A0ABW3JL58_9FLAO</name>
<keyword evidence="6" id="KW-1185">Reference proteome</keyword>
<dbReference type="InterPro" id="IPR013783">
    <property type="entry name" value="Ig-like_fold"/>
</dbReference>
<dbReference type="Pfam" id="PF05426">
    <property type="entry name" value="Alginate_lyase"/>
    <property type="match status" value="1"/>
</dbReference>
<dbReference type="Gene3D" id="1.50.10.100">
    <property type="entry name" value="Chondroitin AC/alginate lyase"/>
    <property type="match status" value="1"/>
</dbReference>
<organism evidence="5 6">
    <name type="scientific">Mariniflexile jejuense</name>
    <dbReference type="NCBI Taxonomy" id="1173582"/>
    <lineage>
        <taxon>Bacteria</taxon>
        <taxon>Pseudomonadati</taxon>
        <taxon>Bacteroidota</taxon>
        <taxon>Flavobacteriia</taxon>
        <taxon>Flavobacteriales</taxon>
        <taxon>Flavobacteriaceae</taxon>
        <taxon>Mariniflexile</taxon>
    </lineage>
</organism>
<feature type="signal peptide" evidence="3">
    <location>
        <begin position="1"/>
        <end position="27"/>
    </location>
</feature>
<gene>
    <name evidence="5" type="ORF">ACFQ1R_13480</name>
</gene>
<keyword evidence="1 3" id="KW-0732">Signal</keyword>
<evidence type="ECO:0000256" key="1">
    <source>
        <dbReference type="ARBA" id="ARBA00022729"/>
    </source>
</evidence>
<dbReference type="PROSITE" id="PS51257">
    <property type="entry name" value="PROKAR_LIPOPROTEIN"/>
    <property type="match status" value="1"/>
</dbReference>
<proteinExistence type="predicted"/>
<evidence type="ECO:0000256" key="3">
    <source>
        <dbReference type="SAM" id="SignalP"/>
    </source>
</evidence>
<dbReference type="EMBL" id="JBHTJI010000042">
    <property type="protein sequence ID" value="MFD0991114.1"/>
    <property type="molecule type" value="Genomic_DNA"/>
</dbReference>
<dbReference type="RefSeq" id="WP_379926793.1">
    <property type="nucleotide sequence ID" value="NZ_JBHTJI010000042.1"/>
</dbReference>
<feature type="chain" id="PRO_5047186990" evidence="3">
    <location>
        <begin position="28"/>
        <end position="508"/>
    </location>
</feature>
<evidence type="ECO:0000313" key="6">
    <source>
        <dbReference type="Proteomes" id="UP001597061"/>
    </source>
</evidence>
<evidence type="ECO:0000259" key="4">
    <source>
        <dbReference type="Pfam" id="PF05426"/>
    </source>
</evidence>
<dbReference type="Gene3D" id="2.60.40.10">
    <property type="entry name" value="Immunoglobulins"/>
    <property type="match status" value="1"/>
</dbReference>
<reference evidence="6" key="1">
    <citation type="journal article" date="2019" name="Int. J. Syst. Evol. Microbiol.">
        <title>The Global Catalogue of Microorganisms (GCM) 10K type strain sequencing project: providing services to taxonomists for standard genome sequencing and annotation.</title>
        <authorList>
            <consortium name="The Broad Institute Genomics Platform"/>
            <consortium name="The Broad Institute Genome Sequencing Center for Infectious Disease"/>
            <person name="Wu L."/>
            <person name="Ma J."/>
        </authorList>
    </citation>
    <scope>NUCLEOTIDE SEQUENCE [LARGE SCALE GENOMIC DNA]</scope>
    <source>
        <strain evidence="6">CCUG 62414</strain>
    </source>
</reference>
<dbReference type="SUPFAM" id="SSF48230">
    <property type="entry name" value="Chondroitin AC/alginate lyase"/>
    <property type="match status" value="1"/>
</dbReference>
<dbReference type="GO" id="GO:0016829">
    <property type="term" value="F:lyase activity"/>
    <property type="evidence" value="ECO:0007669"/>
    <property type="project" value="UniProtKB-KW"/>
</dbReference>
<protein>
    <submittedName>
        <fullName evidence="5">Alginate lyase family protein</fullName>
    </submittedName>
</protein>
<evidence type="ECO:0000256" key="2">
    <source>
        <dbReference type="ARBA" id="ARBA00023239"/>
    </source>
</evidence>
<dbReference type="InterPro" id="IPR008929">
    <property type="entry name" value="Chondroitin_lyas"/>
</dbReference>
<dbReference type="InterPro" id="IPR008397">
    <property type="entry name" value="Alginate_lyase_dom"/>
</dbReference>
<dbReference type="Proteomes" id="UP001597061">
    <property type="component" value="Unassembled WGS sequence"/>
</dbReference>
<comment type="caution">
    <text evidence="5">The sequence shown here is derived from an EMBL/GenBank/DDBJ whole genome shotgun (WGS) entry which is preliminary data.</text>
</comment>
<feature type="domain" description="Alginate lyase" evidence="4">
    <location>
        <begin position="209"/>
        <end position="417"/>
    </location>
</feature>
<keyword evidence="2 5" id="KW-0456">Lyase</keyword>
<accession>A0ABW3JL58</accession>
<evidence type="ECO:0000313" key="5">
    <source>
        <dbReference type="EMBL" id="MFD0991114.1"/>
    </source>
</evidence>
<sequence length="508" mass="55278">MKKLFLINLLICYTFFGAVGCSGSDDAGTTKTASIIFNSIANDDVIDVTERKRPNHTVSGSATGGYIAAGDGVIVLVNGTAYNTTIVSGGAFSVDVATSDLIADNTIDVVITSKNKGNNVRTTASKQITIEEVQARTFVHPGLLVKQSDFDRIKIKVNAGAEPWMSGWNRLINNAHSQSNYTPNPVVKLIRGGSSTEEPEPDNYSVAFNDAAAAFQLAIRWKVTGNDIYAQRAIFVLNSWARTCTSISGNSNKALGAGIYGYQFANAAEIMRDYSGWTTSDFDKFKKWMVDVFYPINKAFIDTHWNTCISHYWANWDLANISSILAIAVLTDDTDKYDFAMNYLKTGAGNGNLNKAVYFIHPDGLGQLQESGRDQGHALLCVGMLGEIAQMAYSQGDDIFGYDDNRILKGAEYSAKYNVANLSVPFQPYNNCDNVNHTVVSPDARGNVRPIWDLLYYHYVIRKGLSSPYLKLASEANGSIEGGGGDYGPNSGGYDSLGFGTLLYAIDE</sequence>